<evidence type="ECO:0000313" key="9">
    <source>
        <dbReference type="Proteomes" id="UP000227088"/>
    </source>
</evidence>
<evidence type="ECO:0000256" key="2">
    <source>
        <dbReference type="ARBA" id="ARBA00022448"/>
    </source>
</evidence>
<comment type="caution">
    <text evidence="8">The sequence shown here is derived from an EMBL/GenBank/DDBJ whole genome shotgun (WGS) entry which is preliminary data.</text>
</comment>
<dbReference type="InterPro" id="IPR036942">
    <property type="entry name" value="Beta-barrel_TonB_sf"/>
</dbReference>
<evidence type="ECO:0000256" key="3">
    <source>
        <dbReference type="ARBA" id="ARBA00022452"/>
    </source>
</evidence>
<accession>A0A1Y5HH71</accession>
<evidence type="ECO:0000256" key="1">
    <source>
        <dbReference type="ARBA" id="ARBA00004571"/>
    </source>
</evidence>
<gene>
    <name evidence="8" type="ORF">A9R00_12590</name>
</gene>
<keyword evidence="2 7" id="KW-0813">Transport</keyword>
<comment type="subcellular location">
    <subcellularLocation>
        <location evidence="1 7">Cell outer membrane</location>
        <topology evidence="1 7">Multi-pass membrane protein</topology>
    </subcellularLocation>
</comment>
<feature type="non-terminal residue" evidence="8">
    <location>
        <position position="1"/>
    </location>
</feature>
<proteinExistence type="inferred from homology"/>
<dbReference type="Gene3D" id="2.40.170.20">
    <property type="entry name" value="TonB-dependent receptor, beta-barrel domain"/>
    <property type="match status" value="1"/>
</dbReference>
<comment type="similarity">
    <text evidence="7">Belongs to the TonB-dependent receptor family.</text>
</comment>
<organism evidence="8 9">
    <name type="scientific">Oleispira antarctica</name>
    <dbReference type="NCBI Taxonomy" id="188908"/>
    <lineage>
        <taxon>Bacteria</taxon>
        <taxon>Pseudomonadati</taxon>
        <taxon>Pseudomonadota</taxon>
        <taxon>Gammaproteobacteria</taxon>
        <taxon>Oceanospirillales</taxon>
        <taxon>Oceanospirillaceae</taxon>
        <taxon>Oleispira</taxon>
    </lineage>
</organism>
<dbReference type="SUPFAM" id="SSF56935">
    <property type="entry name" value="Porins"/>
    <property type="match status" value="1"/>
</dbReference>
<evidence type="ECO:0000256" key="6">
    <source>
        <dbReference type="ARBA" id="ARBA00023237"/>
    </source>
</evidence>
<dbReference type="Proteomes" id="UP000227088">
    <property type="component" value="Unassembled WGS sequence"/>
</dbReference>
<keyword evidence="4 7" id="KW-0812">Transmembrane</keyword>
<dbReference type="AlphaFoldDB" id="A0A1Y5HH71"/>
<evidence type="ECO:0000256" key="4">
    <source>
        <dbReference type="ARBA" id="ARBA00022692"/>
    </source>
</evidence>
<protein>
    <submittedName>
        <fullName evidence="8">Uncharacterized protein</fullName>
    </submittedName>
</protein>
<sequence length="78" mass="9060">YLNNENTQQLDSYVVTNLRVGYSAINWQVNAYVNNLLDTQASTYEYSFSEYSGDFDIYGDYNILVPQRSFGLVAQYDF</sequence>
<dbReference type="PROSITE" id="PS52016">
    <property type="entry name" value="TONB_DEPENDENT_REC_3"/>
    <property type="match status" value="1"/>
</dbReference>
<name>A0A1Y5HH71_OLEAN</name>
<evidence type="ECO:0000256" key="7">
    <source>
        <dbReference type="PROSITE-ProRule" id="PRU01360"/>
    </source>
</evidence>
<evidence type="ECO:0000256" key="5">
    <source>
        <dbReference type="ARBA" id="ARBA00023136"/>
    </source>
</evidence>
<dbReference type="GO" id="GO:0009279">
    <property type="term" value="C:cell outer membrane"/>
    <property type="evidence" value="ECO:0007669"/>
    <property type="project" value="UniProtKB-SubCell"/>
</dbReference>
<reference evidence="9" key="1">
    <citation type="journal article" date="2017" name="Proc. Natl. Acad. Sci. U.S.A.">
        <title>Simulation of Deepwater Horizon oil plume reveals substrate specialization within a complex community of hydrocarbon degraders.</title>
        <authorList>
            <person name="Hu P."/>
            <person name="Dubinsky E.A."/>
            <person name="Probst A.J."/>
            <person name="Wang J."/>
            <person name="Sieber C.M.K."/>
            <person name="Tom L.M."/>
            <person name="Gardinali P."/>
            <person name="Banfield J.F."/>
            <person name="Atlas R.M."/>
            <person name="Andersen G.L."/>
        </authorList>
    </citation>
    <scope>NUCLEOTIDE SEQUENCE [LARGE SCALE GENOMIC DNA]</scope>
</reference>
<dbReference type="InterPro" id="IPR039426">
    <property type="entry name" value="TonB-dep_rcpt-like"/>
</dbReference>
<keyword evidence="3 7" id="KW-1134">Transmembrane beta strand</keyword>
<evidence type="ECO:0000313" key="8">
    <source>
        <dbReference type="EMBL" id="OUS34245.1"/>
    </source>
</evidence>
<keyword evidence="6 7" id="KW-0998">Cell outer membrane</keyword>
<dbReference type="EMBL" id="MABE01000720">
    <property type="protein sequence ID" value="OUS34245.1"/>
    <property type="molecule type" value="Genomic_DNA"/>
</dbReference>
<keyword evidence="5 7" id="KW-0472">Membrane</keyword>